<organism evidence="1">
    <name type="scientific">uncultured bacterium</name>
    <name type="common">gcode 4</name>
    <dbReference type="NCBI Taxonomy" id="1234023"/>
    <lineage>
        <taxon>Bacteria</taxon>
        <taxon>environmental samples</taxon>
    </lineage>
</organism>
<comment type="caution">
    <text evidence="1">The sequence shown here is derived from an EMBL/GenBank/DDBJ whole genome shotgun (WGS) entry which is preliminary data.</text>
</comment>
<sequence length="154" mass="18326">MEKPFVCKFSMQKESPWNVFHGRGWERKSSESIHLRAHRSFFGESCWRMCWHICLHIFFLSLFGLPCLLHRLGCINSRRRGCWSSGGSLHIWPLSQKLNESQSQNTGCAKEDFIRPHYMEKKDMSRYIKNKKWKTFMAPEKYFRGSRVSSCPEK</sequence>
<evidence type="ECO:0000313" key="1">
    <source>
        <dbReference type="EMBL" id="EKD30172.1"/>
    </source>
</evidence>
<dbReference type="EMBL" id="AMFJ01034133">
    <property type="protein sequence ID" value="EKD30172.1"/>
    <property type="molecule type" value="Genomic_DNA"/>
</dbReference>
<dbReference type="AlphaFoldDB" id="K1XYH9"/>
<gene>
    <name evidence="1" type="ORF">ACD_78C00133G0007</name>
</gene>
<protein>
    <submittedName>
        <fullName evidence="1">Uncharacterized protein</fullName>
    </submittedName>
</protein>
<reference evidence="1" key="1">
    <citation type="journal article" date="2012" name="Science">
        <title>Fermentation, hydrogen, and sulfur metabolism in multiple uncultivated bacterial phyla.</title>
        <authorList>
            <person name="Wrighton K.C."/>
            <person name="Thomas B.C."/>
            <person name="Sharon I."/>
            <person name="Miller C.S."/>
            <person name="Castelle C.J."/>
            <person name="VerBerkmoes N.C."/>
            <person name="Wilkins M.J."/>
            <person name="Hettich R.L."/>
            <person name="Lipton M.S."/>
            <person name="Williams K.H."/>
            <person name="Long P.E."/>
            <person name="Banfield J.F."/>
        </authorList>
    </citation>
    <scope>NUCLEOTIDE SEQUENCE [LARGE SCALE GENOMIC DNA]</scope>
</reference>
<proteinExistence type="predicted"/>
<name>K1XYH9_9BACT</name>
<accession>K1XYH9</accession>